<protein>
    <submittedName>
        <fullName evidence="1">Uncharacterized protein</fullName>
    </submittedName>
</protein>
<name>A0A2W5BEY0_9CORY</name>
<proteinExistence type="predicted"/>
<sequence length="165" mass="18356">MYTDTDDSDYADHTAAYNAAVTKALNAAVEAAEARAAYVGSGHDESYAAHADVTQAIFEDLRENALKLRNSLYESRIFGTLDAAIENGQVEMVARVRDRWVGQTQPWVVKTYELTQEIEDTRNRLASLRIRRREAVSIALSHGSTVYQIAAVTGCEVDEVQDWGR</sequence>
<accession>A0A2W5BEY0</accession>
<evidence type="ECO:0000313" key="2">
    <source>
        <dbReference type="Proteomes" id="UP000249451"/>
    </source>
</evidence>
<organism evidence="1 2">
    <name type="scientific">Corynebacterium urealyticum</name>
    <dbReference type="NCBI Taxonomy" id="43771"/>
    <lineage>
        <taxon>Bacteria</taxon>
        <taxon>Bacillati</taxon>
        <taxon>Actinomycetota</taxon>
        <taxon>Actinomycetes</taxon>
        <taxon>Mycobacteriales</taxon>
        <taxon>Corynebacteriaceae</taxon>
        <taxon>Corynebacterium</taxon>
    </lineage>
</organism>
<gene>
    <name evidence="1" type="ORF">DI609_00410</name>
</gene>
<comment type="caution">
    <text evidence="1">The sequence shown here is derived from an EMBL/GenBank/DDBJ whole genome shotgun (WGS) entry which is preliminary data.</text>
</comment>
<evidence type="ECO:0000313" key="1">
    <source>
        <dbReference type="EMBL" id="PZP03787.1"/>
    </source>
</evidence>
<dbReference type="AlphaFoldDB" id="A0A2W5BEY0"/>
<dbReference type="Proteomes" id="UP000249451">
    <property type="component" value="Unassembled WGS sequence"/>
</dbReference>
<dbReference type="EMBL" id="QFNY01000004">
    <property type="protein sequence ID" value="PZP03787.1"/>
    <property type="molecule type" value="Genomic_DNA"/>
</dbReference>
<reference evidence="1 2" key="1">
    <citation type="submission" date="2017-11" db="EMBL/GenBank/DDBJ databases">
        <title>Infants hospitalized years apart are colonized by the same room-sourced microbial strains.</title>
        <authorList>
            <person name="Brooks B."/>
            <person name="Olm M.R."/>
            <person name="Firek B.A."/>
            <person name="Baker R."/>
            <person name="Thomas B.C."/>
            <person name="Morowitz M.J."/>
            <person name="Banfield J.F."/>
        </authorList>
    </citation>
    <scope>NUCLEOTIDE SEQUENCE [LARGE SCALE GENOMIC DNA]</scope>
    <source>
        <strain evidence="1">S2_012_000_R3_87</strain>
    </source>
</reference>